<dbReference type="EMBL" id="CP163432">
    <property type="protein sequence ID" value="XDQ09131.1"/>
    <property type="molecule type" value="Genomic_DNA"/>
</dbReference>
<gene>
    <name evidence="1" type="ORF">AB5J55_05490</name>
</gene>
<name>A0AB39MUQ0_9ACTN</name>
<proteinExistence type="predicted"/>
<evidence type="ECO:0000313" key="1">
    <source>
        <dbReference type="EMBL" id="XDQ09131.1"/>
    </source>
</evidence>
<dbReference type="InterPro" id="IPR023198">
    <property type="entry name" value="PGP-like_dom2"/>
</dbReference>
<dbReference type="Gene3D" id="1.10.150.240">
    <property type="entry name" value="Putative phosphatase, domain 2"/>
    <property type="match status" value="1"/>
</dbReference>
<dbReference type="AlphaFoldDB" id="A0AB39MUQ0"/>
<keyword evidence="1" id="KW-0378">Hydrolase</keyword>
<dbReference type="InterPro" id="IPR050155">
    <property type="entry name" value="HAD-like_hydrolase_sf"/>
</dbReference>
<organism evidence="1">
    <name type="scientific">Streptomyces sp. R11</name>
    <dbReference type="NCBI Taxonomy" id="3238625"/>
    <lineage>
        <taxon>Bacteria</taxon>
        <taxon>Bacillati</taxon>
        <taxon>Actinomycetota</taxon>
        <taxon>Actinomycetes</taxon>
        <taxon>Kitasatosporales</taxon>
        <taxon>Streptomycetaceae</taxon>
        <taxon>Streptomyces</taxon>
    </lineage>
</organism>
<dbReference type="GO" id="GO:0005829">
    <property type="term" value="C:cytosol"/>
    <property type="evidence" value="ECO:0007669"/>
    <property type="project" value="TreeGrafter"/>
</dbReference>
<dbReference type="InterPro" id="IPR036412">
    <property type="entry name" value="HAD-like_sf"/>
</dbReference>
<dbReference type="GO" id="GO:0004713">
    <property type="term" value="F:protein tyrosine kinase activity"/>
    <property type="evidence" value="ECO:0007669"/>
    <property type="project" value="TreeGrafter"/>
</dbReference>
<dbReference type="Pfam" id="PF13419">
    <property type="entry name" value="HAD_2"/>
    <property type="match status" value="1"/>
</dbReference>
<reference evidence="1" key="1">
    <citation type="submission" date="2024-07" db="EMBL/GenBank/DDBJ databases">
        <authorList>
            <person name="Yu S.T."/>
        </authorList>
    </citation>
    <scope>NUCLEOTIDE SEQUENCE</scope>
    <source>
        <strain evidence="1">R11</strain>
    </source>
</reference>
<dbReference type="PANTHER" id="PTHR43434:SF20">
    <property type="entry name" value="5'-NUCLEOTIDASE"/>
    <property type="match status" value="1"/>
</dbReference>
<dbReference type="RefSeq" id="WP_369269569.1">
    <property type="nucleotide sequence ID" value="NZ_CP163432.1"/>
</dbReference>
<protein>
    <submittedName>
        <fullName evidence="1">HAD family hydrolase</fullName>
        <ecNumber evidence="1">3.-.-.-</ecNumber>
    </submittedName>
</protein>
<sequence length="239" mass="25336">MFPPPLVVGFDLDMTLLDTRPGIKATLDALAARTKTYIDSDLAVTRLGPPLGTELAQWFSSAQVPEALAIFRELYPTHAVPATIPLPGAIDAVRAVREREGRVLVITGKYEPNAKLHLEHADLQPDVLVGELWAGEKGAALKEHGAAVYVGDHLGDIEGARVAGACAVAVATGPYDVTELREAGADTALADLTEFPDWLDTHVRSLASDDDSWGSTVAVEGVRPSGRAEAISLAETRTP</sequence>
<dbReference type="SUPFAM" id="SSF56784">
    <property type="entry name" value="HAD-like"/>
    <property type="match status" value="1"/>
</dbReference>
<dbReference type="EC" id="3.-.-.-" evidence="1"/>
<dbReference type="PANTHER" id="PTHR43434">
    <property type="entry name" value="PHOSPHOGLYCOLATE PHOSPHATASE"/>
    <property type="match status" value="1"/>
</dbReference>
<dbReference type="InterPro" id="IPR023214">
    <property type="entry name" value="HAD_sf"/>
</dbReference>
<dbReference type="GO" id="GO:0016787">
    <property type="term" value="F:hydrolase activity"/>
    <property type="evidence" value="ECO:0007669"/>
    <property type="project" value="UniProtKB-KW"/>
</dbReference>
<dbReference type="InterPro" id="IPR041492">
    <property type="entry name" value="HAD_2"/>
</dbReference>
<accession>A0AB39MUQ0</accession>
<dbReference type="Gene3D" id="3.40.50.1000">
    <property type="entry name" value="HAD superfamily/HAD-like"/>
    <property type="match status" value="1"/>
</dbReference>